<reference evidence="2 3" key="1">
    <citation type="journal article" date="2018" name="Sci. Rep.">
        <title>Genomic signatures of local adaptation to the degree of environmental predictability in rotifers.</title>
        <authorList>
            <person name="Franch-Gras L."/>
            <person name="Hahn C."/>
            <person name="Garcia-Roger E.M."/>
            <person name="Carmona M.J."/>
            <person name="Serra M."/>
            <person name="Gomez A."/>
        </authorList>
    </citation>
    <scope>NUCLEOTIDE SEQUENCE [LARGE SCALE GENOMIC DNA]</scope>
    <source>
        <strain evidence="2">HYR1</strain>
    </source>
</reference>
<keyword evidence="1" id="KW-0472">Membrane</keyword>
<evidence type="ECO:0000313" key="3">
    <source>
        <dbReference type="Proteomes" id="UP000276133"/>
    </source>
</evidence>
<protein>
    <submittedName>
        <fullName evidence="2">Uncharacterized protein</fullName>
    </submittedName>
</protein>
<name>A0A3M7P4V9_BRAPC</name>
<evidence type="ECO:0000313" key="2">
    <source>
        <dbReference type="EMBL" id="RMZ93870.1"/>
    </source>
</evidence>
<keyword evidence="1" id="KW-0812">Transmembrane</keyword>
<dbReference type="Proteomes" id="UP000276133">
    <property type="component" value="Unassembled WGS sequence"/>
</dbReference>
<accession>A0A3M7P4V9</accession>
<feature type="transmembrane region" description="Helical" evidence="1">
    <location>
        <begin position="12"/>
        <end position="34"/>
    </location>
</feature>
<evidence type="ECO:0000256" key="1">
    <source>
        <dbReference type="SAM" id="Phobius"/>
    </source>
</evidence>
<keyword evidence="3" id="KW-1185">Reference proteome</keyword>
<keyword evidence="1" id="KW-1133">Transmembrane helix</keyword>
<organism evidence="2 3">
    <name type="scientific">Brachionus plicatilis</name>
    <name type="common">Marine rotifer</name>
    <name type="synonym">Brachionus muelleri</name>
    <dbReference type="NCBI Taxonomy" id="10195"/>
    <lineage>
        <taxon>Eukaryota</taxon>
        <taxon>Metazoa</taxon>
        <taxon>Spiralia</taxon>
        <taxon>Gnathifera</taxon>
        <taxon>Rotifera</taxon>
        <taxon>Eurotatoria</taxon>
        <taxon>Monogononta</taxon>
        <taxon>Pseudotrocha</taxon>
        <taxon>Ploima</taxon>
        <taxon>Brachionidae</taxon>
        <taxon>Brachionus</taxon>
    </lineage>
</organism>
<dbReference type="EMBL" id="REGN01013493">
    <property type="protein sequence ID" value="RMZ93870.1"/>
    <property type="molecule type" value="Genomic_DNA"/>
</dbReference>
<dbReference type="AlphaFoldDB" id="A0A3M7P4V9"/>
<sequence length="85" mass="9569">MSILIVLKLSPLFMIVILTVIKLALALAFLPVLLSNMFAQFTERQTFETSEIEIKQNRDKNLQIMLCAGTLGTQNGNASEIRMLR</sequence>
<comment type="caution">
    <text evidence="2">The sequence shown here is derived from an EMBL/GenBank/DDBJ whole genome shotgun (WGS) entry which is preliminary data.</text>
</comment>
<gene>
    <name evidence="2" type="ORF">BpHYR1_038630</name>
</gene>
<proteinExistence type="predicted"/>